<comment type="caution">
    <text evidence="1">The sequence shown here is derived from an EMBL/GenBank/DDBJ whole genome shotgun (WGS) entry which is preliminary data.</text>
</comment>
<evidence type="ECO:0000313" key="2">
    <source>
        <dbReference type="Proteomes" id="UP000287651"/>
    </source>
</evidence>
<gene>
    <name evidence="1" type="ORF">B296_00038090</name>
</gene>
<accession>A0A426Z5X5</accession>
<sequence length="85" mass="9573">MRRELAGNSPEVTRSSPIGGWELIGNLLEVAGNLRIGGRELTRSSSKIEGVSLQRPIVWIPLERRTLDLLHFLHPDLEYSDIRSP</sequence>
<dbReference type="EMBL" id="AMZH03008232">
    <property type="protein sequence ID" value="RRT59390.1"/>
    <property type="molecule type" value="Genomic_DNA"/>
</dbReference>
<evidence type="ECO:0000313" key="1">
    <source>
        <dbReference type="EMBL" id="RRT59390.1"/>
    </source>
</evidence>
<protein>
    <submittedName>
        <fullName evidence="1">Uncharacterized protein</fullName>
    </submittedName>
</protein>
<proteinExistence type="predicted"/>
<name>A0A426Z5X5_ENSVE</name>
<reference evidence="1 2" key="1">
    <citation type="journal article" date="2014" name="Agronomy (Basel)">
        <title>A Draft Genome Sequence for Ensete ventricosum, the Drought-Tolerant Tree Against Hunger.</title>
        <authorList>
            <person name="Harrison J."/>
            <person name="Moore K.A."/>
            <person name="Paszkiewicz K."/>
            <person name="Jones T."/>
            <person name="Grant M."/>
            <person name="Ambacheew D."/>
            <person name="Muzemil S."/>
            <person name="Studholme D.J."/>
        </authorList>
    </citation>
    <scope>NUCLEOTIDE SEQUENCE [LARGE SCALE GENOMIC DNA]</scope>
</reference>
<dbReference type="Proteomes" id="UP000287651">
    <property type="component" value="Unassembled WGS sequence"/>
</dbReference>
<organism evidence="1 2">
    <name type="scientific">Ensete ventricosum</name>
    <name type="common">Abyssinian banana</name>
    <name type="synonym">Musa ensete</name>
    <dbReference type="NCBI Taxonomy" id="4639"/>
    <lineage>
        <taxon>Eukaryota</taxon>
        <taxon>Viridiplantae</taxon>
        <taxon>Streptophyta</taxon>
        <taxon>Embryophyta</taxon>
        <taxon>Tracheophyta</taxon>
        <taxon>Spermatophyta</taxon>
        <taxon>Magnoliopsida</taxon>
        <taxon>Liliopsida</taxon>
        <taxon>Zingiberales</taxon>
        <taxon>Musaceae</taxon>
        <taxon>Ensete</taxon>
    </lineage>
</organism>
<dbReference type="AlphaFoldDB" id="A0A426Z5X5"/>